<dbReference type="GO" id="GO:0016491">
    <property type="term" value="F:oxidoreductase activity"/>
    <property type="evidence" value="ECO:0007669"/>
    <property type="project" value="InterPro"/>
</dbReference>
<dbReference type="InterPro" id="IPR036249">
    <property type="entry name" value="Thioredoxin-like_sf"/>
</dbReference>
<protein>
    <submittedName>
        <fullName evidence="2">Peroxiredoxin</fullName>
    </submittedName>
</protein>
<feature type="domain" description="Thioredoxin" evidence="1">
    <location>
        <begin position="116"/>
        <end position="260"/>
    </location>
</feature>
<dbReference type="Pfam" id="PF00578">
    <property type="entry name" value="AhpC-TSA"/>
    <property type="match status" value="1"/>
</dbReference>
<evidence type="ECO:0000313" key="3">
    <source>
        <dbReference type="Proteomes" id="UP000199312"/>
    </source>
</evidence>
<dbReference type="InterPro" id="IPR050553">
    <property type="entry name" value="Thioredoxin_ResA/DsbE_sf"/>
</dbReference>
<dbReference type="EMBL" id="FOZP01000001">
    <property type="protein sequence ID" value="SFS29768.1"/>
    <property type="molecule type" value="Genomic_DNA"/>
</dbReference>
<proteinExistence type="predicted"/>
<dbReference type="SUPFAM" id="SSF52833">
    <property type="entry name" value="Thioredoxin-like"/>
    <property type="match status" value="1"/>
</dbReference>
<dbReference type="Gene3D" id="3.40.30.10">
    <property type="entry name" value="Glutaredoxin"/>
    <property type="match status" value="1"/>
</dbReference>
<evidence type="ECO:0000313" key="2">
    <source>
        <dbReference type="EMBL" id="SFS29768.1"/>
    </source>
</evidence>
<accession>A0A1I6NPF7</accession>
<dbReference type="InterPro" id="IPR013766">
    <property type="entry name" value="Thioredoxin_domain"/>
</dbReference>
<dbReference type="PANTHER" id="PTHR42852">
    <property type="entry name" value="THIOL:DISULFIDE INTERCHANGE PROTEIN DSBE"/>
    <property type="match status" value="1"/>
</dbReference>
<dbReference type="RefSeq" id="WP_090221744.1">
    <property type="nucleotide sequence ID" value="NZ_FOZP01000001.1"/>
</dbReference>
<dbReference type="AlphaFoldDB" id="A0A1I6NPF7"/>
<dbReference type="OrthoDB" id="9815205at2"/>
<dbReference type="InterPro" id="IPR000866">
    <property type="entry name" value="AhpC/TSA"/>
</dbReference>
<dbReference type="GO" id="GO:0016209">
    <property type="term" value="F:antioxidant activity"/>
    <property type="evidence" value="ECO:0007669"/>
    <property type="project" value="InterPro"/>
</dbReference>
<dbReference type="Proteomes" id="UP000199312">
    <property type="component" value="Unassembled WGS sequence"/>
</dbReference>
<dbReference type="PROSITE" id="PS51352">
    <property type="entry name" value="THIOREDOXIN_2"/>
    <property type="match status" value="1"/>
</dbReference>
<dbReference type="STRING" id="593133.SAMN04488006_0283"/>
<evidence type="ECO:0000259" key="1">
    <source>
        <dbReference type="PROSITE" id="PS51352"/>
    </source>
</evidence>
<gene>
    <name evidence="2" type="ORF">SAMN04488006_0283</name>
</gene>
<organism evidence="2 3">
    <name type="scientific">Lutibacter maritimus</name>
    <dbReference type="NCBI Taxonomy" id="593133"/>
    <lineage>
        <taxon>Bacteria</taxon>
        <taxon>Pseudomonadati</taxon>
        <taxon>Bacteroidota</taxon>
        <taxon>Flavobacteriia</taxon>
        <taxon>Flavobacteriales</taxon>
        <taxon>Flavobacteriaceae</taxon>
        <taxon>Lutibacter</taxon>
    </lineage>
</organism>
<reference evidence="3" key="1">
    <citation type="submission" date="2016-10" db="EMBL/GenBank/DDBJ databases">
        <authorList>
            <person name="Varghese N."/>
            <person name="Submissions S."/>
        </authorList>
    </citation>
    <scope>NUCLEOTIDE SEQUENCE [LARGE SCALE GENOMIC DNA]</scope>
    <source>
        <strain evidence="3">DSM 24450</strain>
    </source>
</reference>
<keyword evidence="3" id="KW-1185">Reference proteome</keyword>
<dbReference type="PANTHER" id="PTHR42852:SF13">
    <property type="entry name" value="PROTEIN DIPZ"/>
    <property type="match status" value="1"/>
</dbReference>
<sequence length="261" mass="29975">MRKVINTLIVIVFFNLTLLAQNKIASDPIFVVNEKIVSKQKIEEYLSKGYIKEMQNSITDQQYLNLKSKLGENLGEKEFIVIIKIFTESEMNEQKAQVNTITEKSTPTKIKDEYLLKVNDIAVDFNLKMLNGDIINLANLKGKVVLLNFWATWCGPCIREFYEIPSKILTKFKNEDFIFLPVSIGEDVQIVKDKMIYLSKKGIVFNVGIDPDKIIWNSYATGSIPKNFIIDKNGIINFITTGYNEENIDTLVKQLEFLLKN</sequence>
<name>A0A1I6NPF7_9FLAO</name>
<dbReference type="CDD" id="cd02966">
    <property type="entry name" value="TlpA_like_family"/>
    <property type="match status" value="1"/>
</dbReference>